<dbReference type="Pfam" id="PF18158">
    <property type="entry name" value="AidB_N"/>
    <property type="match status" value="1"/>
</dbReference>
<dbReference type="EMBL" id="JAEKLZ010000384">
    <property type="protein sequence ID" value="MBW8728268.1"/>
    <property type="molecule type" value="Genomic_DNA"/>
</dbReference>
<name>A0A952FNW3_9PROT</name>
<dbReference type="InterPro" id="IPR006089">
    <property type="entry name" value="Acyl-CoA_DH_CS"/>
</dbReference>
<evidence type="ECO:0000256" key="5">
    <source>
        <dbReference type="RuleBase" id="RU362125"/>
    </source>
</evidence>
<protein>
    <submittedName>
        <fullName evidence="9">Acyl-CoA dehydrogenase family protein</fullName>
    </submittedName>
</protein>
<dbReference type="InterPro" id="IPR052904">
    <property type="entry name" value="Acyl-CoA_dehydrogenase-like"/>
</dbReference>
<sequence length="569" mass="60838">MDRTETRPIELPPTIRGLNLFTTDRDLQRRLARRSPDLLPRFGDRLAEFGAWVGEAVEAQADYTSRHAPPRLESHDGTGAPVGRVVLNAEYRACHADAYRRGVIGLAFGSEMGGPERAPQLLSFVMGGVLSQADVSLHCPVTLTGAVAWVLDRLAPDPVRSRWLPLLTRMDGQALSGGTWATELHGGTDVAATTTVAEPDGAAWRLTGLKWFTSNAGAGLALATARPRGAPEGARGLGCYLVPSVLPDGTPNRLHVRRLKDKVGTRGLATGETMLDGAWAVEVAPPPHGLKAMLEALEYSRVHNAFGAAGMHRRALLESLAWTSHRRVGGTLLRTTPMMRDALLDLAATQEASAALAFEAAMAFEAPGEEPAVEGWRRTAVALAKYWTAAQATAAAAQAVEIVGGNGYTEEWPTARLYRDALVTAVWEGPANVQALEFLRATIGRLPGDQALLDRVSGILDAAPEALQPIAARLRPVLAGCRAGFAHLRARPEDGPRLARRLMHPAAELLAAALMLEEAAADLAEGDRRKALMAGRFALRLDPHGMVDLAEDPLHALFDDIIGYGLCPA</sequence>
<dbReference type="InterPro" id="IPR009100">
    <property type="entry name" value="AcylCoA_DH/oxidase_NM_dom_sf"/>
</dbReference>
<dbReference type="SUPFAM" id="SSF56645">
    <property type="entry name" value="Acyl-CoA dehydrogenase NM domain-like"/>
    <property type="match status" value="1"/>
</dbReference>
<dbReference type="InterPro" id="IPR009075">
    <property type="entry name" value="AcylCo_DH/oxidase_C"/>
</dbReference>
<evidence type="ECO:0000259" key="8">
    <source>
        <dbReference type="Pfam" id="PF18158"/>
    </source>
</evidence>
<evidence type="ECO:0000313" key="9">
    <source>
        <dbReference type="EMBL" id="MBW8728268.1"/>
    </source>
</evidence>
<comment type="cofactor">
    <cofactor evidence="1 5">
        <name>FAD</name>
        <dbReference type="ChEBI" id="CHEBI:57692"/>
    </cofactor>
</comment>
<keyword evidence="3 5" id="KW-0285">Flavoprotein</keyword>
<dbReference type="AlphaFoldDB" id="A0A952FNW3"/>
<evidence type="ECO:0000256" key="4">
    <source>
        <dbReference type="ARBA" id="ARBA00022827"/>
    </source>
</evidence>
<dbReference type="InterPro" id="IPR041504">
    <property type="entry name" value="AidB_N"/>
</dbReference>
<dbReference type="Pfam" id="PF00441">
    <property type="entry name" value="Acyl-CoA_dh_1"/>
    <property type="match status" value="1"/>
</dbReference>
<dbReference type="Gene3D" id="1.20.140.10">
    <property type="entry name" value="Butyryl-CoA Dehydrogenase, subunit A, domain 3"/>
    <property type="match status" value="1"/>
</dbReference>
<dbReference type="Gene3D" id="2.40.110.20">
    <property type="match status" value="1"/>
</dbReference>
<evidence type="ECO:0000313" key="10">
    <source>
        <dbReference type="Proteomes" id="UP000700706"/>
    </source>
</evidence>
<comment type="caution">
    <text evidence="9">The sequence shown here is derived from an EMBL/GenBank/DDBJ whole genome shotgun (WGS) entry which is preliminary data.</text>
</comment>
<dbReference type="GO" id="GO:0003995">
    <property type="term" value="F:acyl-CoA dehydrogenase activity"/>
    <property type="evidence" value="ECO:0007669"/>
    <property type="project" value="InterPro"/>
</dbReference>
<feature type="domain" description="Acyl-CoA oxidase/dehydrogenase middle" evidence="7">
    <location>
        <begin position="179"/>
        <end position="276"/>
    </location>
</feature>
<keyword evidence="4 5" id="KW-0274">FAD</keyword>
<feature type="non-terminal residue" evidence="9">
    <location>
        <position position="569"/>
    </location>
</feature>
<organism evidence="9 10">
    <name type="scientific">Inquilinus limosus</name>
    <dbReference type="NCBI Taxonomy" id="171674"/>
    <lineage>
        <taxon>Bacteria</taxon>
        <taxon>Pseudomonadati</taxon>
        <taxon>Pseudomonadota</taxon>
        <taxon>Alphaproteobacteria</taxon>
        <taxon>Rhodospirillales</taxon>
        <taxon>Rhodospirillaceae</taxon>
        <taxon>Inquilinus</taxon>
    </lineage>
</organism>
<keyword evidence="5" id="KW-0560">Oxidoreductase</keyword>
<dbReference type="Pfam" id="PF02770">
    <property type="entry name" value="Acyl-CoA_dh_M"/>
    <property type="match status" value="1"/>
</dbReference>
<dbReference type="PANTHER" id="PTHR42707:SF2">
    <property type="entry name" value="ACD11 DEHYDROGENASE"/>
    <property type="match status" value="1"/>
</dbReference>
<accession>A0A952FNW3</accession>
<feature type="domain" description="Adaptive response protein AidB N-terminal" evidence="8">
    <location>
        <begin position="12"/>
        <end position="168"/>
    </location>
</feature>
<evidence type="ECO:0000259" key="7">
    <source>
        <dbReference type="Pfam" id="PF02770"/>
    </source>
</evidence>
<dbReference type="InterPro" id="IPR036250">
    <property type="entry name" value="AcylCo_DH-like_C"/>
</dbReference>
<feature type="domain" description="Acyl-CoA dehydrogenase/oxidase C-terminal" evidence="6">
    <location>
        <begin position="288"/>
        <end position="436"/>
    </location>
</feature>
<evidence type="ECO:0000256" key="3">
    <source>
        <dbReference type="ARBA" id="ARBA00022630"/>
    </source>
</evidence>
<evidence type="ECO:0000259" key="6">
    <source>
        <dbReference type="Pfam" id="PF00441"/>
    </source>
</evidence>
<dbReference type="PANTHER" id="PTHR42707">
    <property type="entry name" value="ACYL-COA DEHYDROGENASE"/>
    <property type="match status" value="1"/>
</dbReference>
<evidence type="ECO:0000256" key="2">
    <source>
        <dbReference type="ARBA" id="ARBA00009347"/>
    </source>
</evidence>
<dbReference type="SUPFAM" id="SSF47203">
    <property type="entry name" value="Acyl-CoA dehydrogenase C-terminal domain-like"/>
    <property type="match status" value="1"/>
</dbReference>
<gene>
    <name evidence="9" type="ORF">JF625_24380</name>
</gene>
<evidence type="ECO:0000256" key="1">
    <source>
        <dbReference type="ARBA" id="ARBA00001974"/>
    </source>
</evidence>
<comment type="similarity">
    <text evidence="2 5">Belongs to the acyl-CoA dehydrogenase family.</text>
</comment>
<dbReference type="Proteomes" id="UP000700706">
    <property type="component" value="Unassembled WGS sequence"/>
</dbReference>
<dbReference type="PROSITE" id="PS00073">
    <property type="entry name" value="ACYL_COA_DH_2"/>
    <property type="match status" value="1"/>
</dbReference>
<proteinExistence type="inferred from homology"/>
<reference evidence="9" key="1">
    <citation type="submission" date="2020-06" db="EMBL/GenBank/DDBJ databases">
        <title>Stable isotope informed genome-resolved metagenomics uncovers potential trophic interactions in rhizosphere soil.</title>
        <authorList>
            <person name="Starr E.P."/>
            <person name="Shi S."/>
            <person name="Blazewicz S.J."/>
            <person name="Koch B.J."/>
            <person name="Probst A.J."/>
            <person name="Hungate B.A."/>
            <person name="Pett-Ridge J."/>
            <person name="Firestone M.K."/>
            <person name="Banfield J.F."/>
        </authorList>
    </citation>
    <scope>NUCLEOTIDE SEQUENCE</scope>
    <source>
        <strain evidence="9">YM_69_17</strain>
    </source>
</reference>
<dbReference type="InterPro" id="IPR006091">
    <property type="entry name" value="Acyl-CoA_Oxase/DH_mid-dom"/>
</dbReference>